<dbReference type="RefSeq" id="WP_090150406.1">
    <property type="nucleotide sequence ID" value="NZ_FNAN01000007.1"/>
</dbReference>
<organism evidence="3 4">
    <name type="scientific">Dyadobacter soli</name>
    <dbReference type="NCBI Taxonomy" id="659014"/>
    <lineage>
        <taxon>Bacteria</taxon>
        <taxon>Pseudomonadati</taxon>
        <taxon>Bacteroidota</taxon>
        <taxon>Cytophagia</taxon>
        <taxon>Cytophagales</taxon>
        <taxon>Spirosomataceae</taxon>
        <taxon>Dyadobacter</taxon>
    </lineage>
</organism>
<evidence type="ECO:0000259" key="2">
    <source>
        <dbReference type="Pfam" id="PF00561"/>
    </source>
</evidence>
<dbReference type="STRING" id="659014.SAMN04487996_107211"/>
<dbReference type="EMBL" id="FNAN01000007">
    <property type="protein sequence ID" value="SDE85973.1"/>
    <property type="molecule type" value="Genomic_DNA"/>
</dbReference>
<dbReference type="PANTHER" id="PTHR43798:SF33">
    <property type="entry name" value="HYDROLASE, PUTATIVE (AFU_ORTHOLOGUE AFUA_2G14860)-RELATED"/>
    <property type="match status" value="1"/>
</dbReference>
<evidence type="ECO:0000256" key="1">
    <source>
        <dbReference type="SAM" id="SignalP"/>
    </source>
</evidence>
<name>A0A1G7GD11_9BACT</name>
<dbReference type="OrthoDB" id="59888at2"/>
<dbReference type="GO" id="GO:0046464">
    <property type="term" value="P:acylglycerol catabolic process"/>
    <property type="evidence" value="ECO:0007669"/>
    <property type="project" value="TreeGrafter"/>
</dbReference>
<sequence length="299" mass="33783">MKAAFAVFLLILVGEVHAQESFVTVDGHRFHYYSKGLKKRKPGEPVLVFENGMGMGLGNWNSVIGELAQTAPVFSYDRAGVEKSEKIYRMPTVREVADNLKSILKTLNIAPPYVLVGHSMGGLYIRGYAGHYPDDVSGLVFLDPADFTETKENWNDIFRQLQVPEKRIDEMLYERLYTPANADSANYGPWSELQVLRALRKTDFAEVASLPVPNVPICFIVGGKFEVPPDRRSKDYDHARFFEIKTNFNIERWKKFIDSSSKGGTLLFLSKSGHYVHHDDPKAVIAAIKMMMESLGKTR</sequence>
<dbReference type="SUPFAM" id="SSF53474">
    <property type="entry name" value="alpha/beta-Hydrolases"/>
    <property type="match status" value="1"/>
</dbReference>
<accession>A0A1G7GD11</accession>
<dbReference type="InterPro" id="IPR050266">
    <property type="entry name" value="AB_hydrolase_sf"/>
</dbReference>
<feature type="domain" description="AB hydrolase-1" evidence="2">
    <location>
        <begin position="45"/>
        <end position="159"/>
    </location>
</feature>
<feature type="signal peptide" evidence="1">
    <location>
        <begin position="1"/>
        <end position="18"/>
    </location>
</feature>
<dbReference type="Pfam" id="PF00561">
    <property type="entry name" value="Abhydrolase_1"/>
    <property type="match status" value="1"/>
</dbReference>
<evidence type="ECO:0000313" key="4">
    <source>
        <dbReference type="Proteomes" id="UP000198748"/>
    </source>
</evidence>
<gene>
    <name evidence="3" type="ORF">SAMN04487996_107211</name>
</gene>
<dbReference type="Proteomes" id="UP000198748">
    <property type="component" value="Unassembled WGS sequence"/>
</dbReference>
<dbReference type="InterPro" id="IPR000073">
    <property type="entry name" value="AB_hydrolase_1"/>
</dbReference>
<protein>
    <submittedName>
        <fullName evidence="3">Pimeloyl-ACP methyl ester carboxylesterase</fullName>
    </submittedName>
</protein>
<dbReference type="GO" id="GO:0047372">
    <property type="term" value="F:monoacylglycerol lipase activity"/>
    <property type="evidence" value="ECO:0007669"/>
    <property type="project" value="TreeGrafter"/>
</dbReference>
<dbReference type="PANTHER" id="PTHR43798">
    <property type="entry name" value="MONOACYLGLYCEROL LIPASE"/>
    <property type="match status" value="1"/>
</dbReference>
<dbReference type="Gene3D" id="3.40.50.1820">
    <property type="entry name" value="alpha/beta hydrolase"/>
    <property type="match status" value="1"/>
</dbReference>
<dbReference type="GO" id="GO:0016020">
    <property type="term" value="C:membrane"/>
    <property type="evidence" value="ECO:0007669"/>
    <property type="project" value="TreeGrafter"/>
</dbReference>
<keyword evidence="1" id="KW-0732">Signal</keyword>
<dbReference type="InterPro" id="IPR029058">
    <property type="entry name" value="AB_hydrolase_fold"/>
</dbReference>
<keyword evidence="4" id="KW-1185">Reference proteome</keyword>
<dbReference type="AlphaFoldDB" id="A0A1G7GD11"/>
<feature type="chain" id="PRO_5011678054" evidence="1">
    <location>
        <begin position="19"/>
        <end position="299"/>
    </location>
</feature>
<evidence type="ECO:0000313" key="3">
    <source>
        <dbReference type="EMBL" id="SDE85973.1"/>
    </source>
</evidence>
<proteinExistence type="predicted"/>
<reference evidence="4" key="1">
    <citation type="submission" date="2016-10" db="EMBL/GenBank/DDBJ databases">
        <authorList>
            <person name="Varghese N."/>
            <person name="Submissions S."/>
        </authorList>
    </citation>
    <scope>NUCLEOTIDE SEQUENCE [LARGE SCALE GENOMIC DNA]</scope>
    <source>
        <strain evidence="4">DSM 25329</strain>
    </source>
</reference>